<proteinExistence type="predicted"/>
<evidence type="ECO:0000313" key="2">
    <source>
        <dbReference type="EMBL" id="XAG85350.1"/>
    </source>
</evidence>
<dbReference type="Pfam" id="PF23947">
    <property type="entry name" value="DUF7281"/>
    <property type="match status" value="1"/>
</dbReference>
<dbReference type="AlphaFoldDB" id="A0AAU6VFH8"/>
<evidence type="ECO:0000259" key="1">
    <source>
        <dbReference type="Pfam" id="PF23947"/>
    </source>
</evidence>
<accession>A0AAU6VFH8</accession>
<dbReference type="InterPro" id="IPR055705">
    <property type="entry name" value="DUF7281"/>
</dbReference>
<sequence length="292" mass="33585">MSQPLIAALKRLINAHPDAIAASTMTTAQRRQLDEFCRKTHSIRISLSGRGVAYSIQDLTIVKVTLEQLSPHQDLPLSVPQRAINIASARSSKQGRVTHDISYVLAKTSANPYWEMCGVPTQDLHTATQSFGVMALELGQERNRNLHSHHAIWLVENQALFDRLDWLPNNEPCTVIWYRGQLDNKLITWLSLPERSPLVYLFADYDGIGLNNYRRLKDQLGERATFWLMPNWQSRLARYGQNRLWVDTFRDFAIFERNSQRLLDQSPQLQALVTEMKKQGLALEQEAFWLSD</sequence>
<reference evidence="2" key="1">
    <citation type="submission" date="2022-03" db="EMBL/GenBank/DDBJ databases">
        <title>Sea Food Isolates.</title>
        <authorList>
            <person name="Li c."/>
        </authorList>
    </citation>
    <scope>NUCLEOTIDE SEQUENCE</scope>
    <source>
        <strain evidence="2">19MO03SA05</strain>
    </source>
</reference>
<dbReference type="EMBL" id="CP095350">
    <property type="protein sequence ID" value="XAG85350.1"/>
    <property type="molecule type" value="Genomic_DNA"/>
</dbReference>
<gene>
    <name evidence="2" type="ORF">MRM63_05015</name>
</gene>
<feature type="domain" description="DUF7281" evidence="1">
    <location>
        <begin position="130"/>
        <end position="287"/>
    </location>
</feature>
<protein>
    <submittedName>
        <fullName evidence="2">DUF2220 family protein</fullName>
    </submittedName>
</protein>
<name>A0AAU6VFH8_UNCXX</name>
<organism evidence="2">
    <name type="scientific">bacterium 19MO03SA05</name>
    <dbReference type="NCBI Taxonomy" id="2920620"/>
    <lineage>
        <taxon>Bacteria</taxon>
    </lineage>
</organism>